<evidence type="ECO:0000313" key="1">
    <source>
        <dbReference type="EMBL" id="JAE09306.1"/>
    </source>
</evidence>
<reference evidence="1" key="1">
    <citation type="submission" date="2014-09" db="EMBL/GenBank/DDBJ databases">
        <authorList>
            <person name="Magalhaes I.L.F."/>
            <person name="Oliveira U."/>
            <person name="Santos F.R."/>
            <person name="Vidigal T.H.D.A."/>
            <person name="Brescovit A.D."/>
            <person name="Santos A.J."/>
        </authorList>
    </citation>
    <scope>NUCLEOTIDE SEQUENCE</scope>
    <source>
        <tissue evidence="1">Shoot tissue taken approximately 20 cm above the soil surface</tissue>
    </source>
</reference>
<organism evidence="1">
    <name type="scientific">Arundo donax</name>
    <name type="common">Giant reed</name>
    <name type="synonym">Donax arundinaceus</name>
    <dbReference type="NCBI Taxonomy" id="35708"/>
    <lineage>
        <taxon>Eukaryota</taxon>
        <taxon>Viridiplantae</taxon>
        <taxon>Streptophyta</taxon>
        <taxon>Embryophyta</taxon>
        <taxon>Tracheophyta</taxon>
        <taxon>Spermatophyta</taxon>
        <taxon>Magnoliopsida</taxon>
        <taxon>Liliopsida</taxon>
        <taxon>Poales</taxon>
        <taxon>Poaceae</taxon>
        <taxon>PACMAD clade</taxon>
        <taxon>Arundinoideae</taxon>
        <taxon>Arundineae</taxon>
        <taxon>Arundo</taxon>
    </lineage>
</organism>
<dbReference type="AlphaFoldDB" id="A0A0A9FGQ4"/>
<protein>
    <submittedName>
        <fullName evidence="1">Uncharacterized protein</fullName>
    </submittedName>
</protein>
<proteinExistence type="predicted"/>
<name>A0A0A9FGQ4_ARUDO</name>
<sequence length="47" mass="5233">MKHASPKQLTCCSLCMRGCSMLELLCSMFHLVLKSCLQGVIRDCQDA</sequence>
<accession>A0A0A9FGQ4</accession>
<reference evidence="1" key="2">
    <citation type="journal article" date="2015" name="Data Brief">
        <title>Shoot transcriptome of the giant reed, Arundo donax.</title>
        <authorList>
            <person name="Barrero R.A."/>
            <person name="Guerrero F.D."/>
            <person name="Moolhuijzen P."/>
            <person name="Goolsby J.A."/>
            <person name="Tidwell J."/>
            <person name="Bellgard S.E."/>
            <person name="Bellgard M.I."/>
        </authorList>
    </citation>
    <scope>NUCLEOTIDE SEQUENCE</scope>
    <source>
        <tissue evidence="1">Shoot tissue taken approximately 20 cm above the soil surface</tissue>
    </source>
</reference>
<dbReference type="EMBL" id="GBRH01188590">
    <property type="protein sequence ID" value="JAE09306.1"/>
    <property type="molecule type" value="Transcribed_RNA"/>
</dbReference>